<dbReference type="AlphaFoldDB" id="A0A9N9H5Z3"/>
<feature type="non-terminal residue" evidence="1">
    <location>
        <position position="1"/>
    </location>
</feature>
<reference evidence="1" key="1">
    <citation type="submission" date="2021-06" db="EMBL/GenBank/DDBJ databases">
        <authorList>
            <person name="Kallberg Y."/>
            <person name="Tangrot J."/>
            <person name="Rosling A."/>
        </authorList>
    </citation>
    <scope>NUCLEOTIDE SEQUENCE</scope>
    <source>
        <strain evidence="1">IA702</strain>
    </source>
</reference>
<dbReference type="Proteomes" id="UP000789572">
    <property type="component" value="Unassembled WGS sequence"/>
</dbReference>
<keyword evidence="2" id="KW-1185">Reference proteome</keyword>
<dbReference type="EMBL" id="CAJVPJ010004214">
    <property type="protein sequence ID" value="CAG8649765.1"/>
    <property type="molecule type" value="Genomic_DNA"/>
</dbReference>
<feature type="non-terminal residue" evidence="1">
    <location>
        <position position="81"/>
    </location>
</feature>
<comment type="caution">
    <text evidence="1">The sequence shown here is derived from an EMBL/GenBank/DDBJ whole genome shotgun (WGS) entry which is preliminary data.</text>
</comment>
<evidence type="ECO:0000313" key="2">
    <source>
        <dbReference type="Proteomes" id="UP000789572"/>
    </source>
</evidence>
<evidence type="ECO:0000313" key="1">
    <source>
        <dbReference type="EMBL" id="CAG8649765.1"/>
    </source>
</evidence>
<proteinExistence type="predicted"/>
<accession>A0A9N9H5Z3</accession>
<name>A0A9N9H5Z3_9GLOM</name>
<sequence>HPAETDASLYASLRRSLKTELSKLTWRDPEASTVVGHDEERMGKKADIMGLMKQIESLCTLNLPYHLHELDDDVKCMAQTG</sequence>
<gene>
    <name evidence="1" type="ORF">POCULU_LOCUS9884</name>
</gene>
<organism evidence="1 2">
    <name type="scientific">Paraglomus occultum</name>
    <dbReference type="NCBI Taxonomy" id="144539"/>
    <lineage>
        <taxon>Eukaryota</taxon>
        <taxon>Fungi</taxon>
        <taxon>Fungi incertae sedis</taxon>
        <taxon>Mucoromycota</taxon>
        <taxon>Glomeromycotina</taxon>
        <taxon>Glomeromycetes</taxon>
        <taxon>Paraglomerales</taxon>
        <taxon>Paraglomeraceae</taxon>
        <taxon>Paraglomus</taxon>
    </lineage>
</organism>
<protein>
    <submittedName>
        <fullName evidence="1">3003_t:CDS:1</fullName>
    </submittedName>
</protein>